<keyword evidence="9 13" id="KW-0472">Membrane</keyword>
<feature type="region of interest" description="Disordered" evidence="12">
    <location>
        <begin position="80"/>
        <end position="129"/>
    </location>
</feature>
<comment type="subcellular location">
    <subcellularLocation>
        <location evidence="1">Cell membrane</location>
        <topology evidence="1">Multi-pass membrane protein</topology>
    </subcellularLocation>
</comment>
<feature type="region of interest" description="Disordered" evidence="12">
    <location>
        <begin position="179"/>
        <end position="245"/>
    </location>
</feature>
<evidence type="ECO:0000256" key="7">
    <source>
        <dbReference type="ARBA" id="ARBA00022989"/>
    </source>
</evidence>
<feature type="transmembrane region" description="Helical" evidence="13">
    <location>
        <begin position="439"/>
        <end position="457"/>
    </location>
</feature>
<evidence type="ECO:0000256" key="10">
    <source>
        <dbReference type="ARBA" id="ARBA00023303"/>
    </source>
</evidence>
<organism evidence="14">
    <name type="scientific">Timema shepardi</name>
    <name type="common">Walking stick</name>
    <dbReference type="NCBI Taxonomy" id="629360"/>
    <lineage>
        <taxon>Eukaryota</taxon>
        <taxon>Metazoa</taxon>
        <taxon>Ecdysozoa</taxon>
        <taxon>Arthropoda</taxon>
        <taxon>Hexapoda</taxon>
        <taxon>Insecta</taxon>
        <taxon>Pterygota</taxon>
        <taxon>Neoptera</taxon>
        <taxon>Polyneoptera</taxon>
        <taxon>Phasmatodea</taxon>
        <taxon>Timematodea</taxon>
        <taxon>Timematoidea</taxon>
        <taxon>Timematidae</taxon>
        <taxon>Timema</taxon>
    </lineage>
</organism>
<comment type="similarity">
    <text evidence="2">Belongs to the otopetrin family.</text>
</comment>
<name>A0A7R9AMM4_TIMSH</name>
<dbReference type="Pfam" id="PF03189">
    <property type="entry name" value="Otopetrin"/>
    <property type="match status" value="1"/>
</dbReference>
<keyword evidence="8" id="KW-0406">Ion transport</keyword>
<evidence type="ECO:0008006" key="15">
    <source>
        <dbReference type="Google" id="ProtNLM"/>
    </source>
</evidence>
<dbReference type="AlphaFoldDB" id="A0A7R9AMM4"/>
<evidence type="ECO:0000313" key="14">
    <source>
        <dbReference type="EMBL" id="CAD7257115.1"/>
    </source>
</evidence>
<feature type="transmembrane region" description="Helical" evidence="13">
    <location>
        <begin position="912"/>
        <end position="937"/>
    </location>
</feature>
<feature type="transmembrane region" description="Helical" evidence="13">
    <location>
        <begin position="804"/>
        <end position="824"/>
    </location>
</feature>
<evidence type="ECO:0000256" key="9">
    <source>
        <dbReference type="ARBA" id="ARBA00023136"/>
    </source>
</evidence>
<feature type="transmembrane region" description="Helical" evidence="13">
    <location>
        <begin position="879"/>
        <end position="900"/>
    </location>
</feature>
<dbReference type="GO" id="GO:0015252">
    <property type="term" value="F:proton channel activity"/>
    <property type="evidence" value="ECO:0007669"/>
    <property type="project" value="InterPro"/>
</dbReference>
<keyword evidence="10" id="KW-0407">Ion channel</keyword>
<evidence type="ECO:0000256" key="5">
    <source>
        <dbReference type="ARBA" id="ARBA00022692"/>
    </source>
</evidence>
<evidence type="ECO:0000256" key="4">
    <source>
        <dbReference type="ARBA" id="ARBA00022475"/>
    </source>
</evidence>
<feature type="transmembrane region" description="Helical" evidence="13">
    <location>
        <begin position="595"/>
        <end position="617"/>
    </location>
</feature>
<dbReference type="GO" id="GO:0005886">
    <property type="term" value="C:plasma membrane"/>
    <property type="evidence" value="ECO:0007669"/>
    <property type="project" value="UniProtKB-SubCell"/>
</dbReference>
<keyword evidence="4" id="KW-1003">Cell membrane</keyword>
<proteinExistence type="inferred from homology"/>
<evidence type="ECO:0000256" key="2">
    <source>
        <dbReference type="ARBA" id="ARBA00006513"/>
    </source>
</evidence>
<evidence type="ECO:0000256" key="6">
    <source>
        <dbReference type="ARBA" id="ARBA00022781"/>
    </source>
</evidence>
<dbReference type="EMBL" id="OC000387">
    <property type="protein sequence ID" value="CAD7257115.1"/>
    <property type="molecule type" value="Genomic_DNA"/>
</dbReference>
<evidence type="ECO:0000256" key="3">
    <source>
        <dbReference type="ARBA" id="ARBA00022448"/>
    </source>
</evidence>
<reference evidence="14" key="1">
    <citation type="submission" date="2020-11" db="EMBL/GenBank/DDBJ databases">
        <authorList>
            <person name="Tran Van P."/>
        </authorList>
    </citation>
    <scope>NUCLEOTIDE SEQUENCE</scope>
</reference>
<feature type="transmembrane region" description="Helical" evidence="13">
    <location>
        <begin position="564"/>
        <end position="583"/>
    </location>
</feature>
<feature type="transmembrane region" description="Helical" evidence="13">
    <location>
        <begin position="974"/>
        <end position="1000"/>
    </location>
</feature>
<feature type="compositionally biased region" description="Polar residues" evidence="12">
    <location>
        <begin position="80"/>
        <end position="93"/>
    </location>
</feature>
<accession>A0A7R9AMM4</accession>
<protein>
    <recommendedName>
        <fullName evidence="15">Otopetrin</fullName>
    </recommendedName>
</protein>
<sequence>MYTWIKGILQFRRAYTRAATASDQWFTSFAYPRRALGLQEHLPELITMSYRKAKEVLSSETNSSSLGSEDSEDKIMTANEVNLTGTSQSNATDGSDETKRGRLGVKSPKPSDGDRTPEEDHKDEKDDVFVEDAVQLREKNLVRDDLFRRRKQMIRQSSAKSLQLNPIPRPDFDPYYVESSGTTTSRHRASHGKMKGEGTIPYTLGQPNKPAREVNPHLYGGRVEKRLGAPPSPSPPKQDSNLDLPVIDSPAQHETSALANYATEVPRDGNRTVLQLVLPPGVVNKQGGFRRTHSLADFSTLVVSWTARYCTGAPYNAAVSGIKSVPVSASSSQQDLAPRVSPQQQFAYVNPVMSMSASEPDLDLYNQNTFTGPGSLTGLSNYKADFEEDPPPTSPEEKSQVFSGVLVYTMSLIYGILLVVLGLFLYLADVSTSFRGLAAIYNIYLVCVSFFYLIFLYTDISRYHQKLVTKEKYERRREEAEVECNGSTTEGLQFSIHLPKKMKEPEYLPLHYNFNTGRHAGSFYLKLGAAVFCFGHLIHCIIVLVYHVTFFFWDDDQYTNCASVVTLVFDVIYPIYSFFQLFFIFKYSHVMINRFVPMAIFALAHCIASTICFWMWAIIRETMDYISTYVNKNDYGDVTTEQPLTTETPLTIHSRYLQTQGHIEQVLTTGTPLTIHSRYLQTQGHTEQVLTTGTPLTIHSRYLQTEGHIEQVLTTGTPLTIHSRYLQTQGHTKQVLTTGTPLTIHSRYLQTQGHTELVLTTETPLTIHNDHVTNMRFLNESLIVSHYCYGPPQMAIIRDNFSPYLYPFTIEYSIIVAGILYVIWHNIGHQNEHGGGEDHSDDEASAGATDLHSDAPIHSGVISSNMFLSADCRSSNKGFFAGMIALLIAIVNILLHFISISTDDGMIRVGKYFNVGTLLGLLLSMMIAVVWAYFVYFRKLDVNHHPISLLDDILLFICMPAFFLYIIASLAATIFYGGIVFSIVHIVMIVQVLIQTPFIIDGLRRCCNSQSLRKRKPGRELITFLIVVNVAMWISETFDVKSVDKLDLRYDFYGKGLWSIIKHVTVPLIVFYRFHASVCLVDIWQSAYEIGD</sequence>
<evidence type="ECO:0000256" key="13">
    <source>
        <dbReference type="SAM" id="Phobius"/>
    </source>
</evidence>
<feature type="compositionally biased region" description="Basic and acidic residues" evidence="12">
    <location>
        <begin position="109"/>
        <end position="129"/>
    </location>
</feature>
<evidence type="ECO:0000256" key="11">
    <source>
        <dbReference type="SAM" id="Coils"/>
    </source>
</evidence>
<evidence type="ECO:0000256" key="1">
    <source>
        <dbReference type="ARBA" id="ARBA00004651"/>
    </source>
</evidence>
<keyword evidence="3" id="KW-0813">Transport</keyword>
<dbReference type="PANTHER" id="PTHR21522">
    <property type="entry name" value="PROTON CHANNEL OTOP"/>
    <property type="match status" value="1"/>
</dbReference>
<feature type="transmembrane region" description="Helical" evidence="13">
    <location>
        <begin position="949"/>
        <end position="968"/>
    </location>
</feature>
<evidence type="ECO:0000256" key="12">
    <source>
        <dbReference type="SAM" id="MobiDB-lite"/>
    </source>
</evidence>
<keyword evidence="5 13" id="KW-0812">Transmembrane</keyword>
<evidence type="ECO:0000256" key="8">
    <source>
        <dbReference type="ARBA" id="ARBA00023065"/>
    </source>
</evidence>
<gene>
    <name evidence="14" type="ORF">TSIB3V08_LOCUS1390</name>
</gene>
<keyword evidence="7 13" id="KW-1133">Transmembrane helix</keyword>
<dbReference type="PANTHER" id="PTHR21522:SF58">
    <property type="entry name" value="AGAP000074-PA"/>
    <property type="match status" value="1"/>
</dbReference>
<dbReference type="InterPro" id="IPR004878">
    <property type="entry name" value="Otopetrin"/>
</dbReference>
<keyword evidence="11" id="KW-0175">Coiled coil</keyword>
<feature type="coiled-coil region" evidence="11">
    <location>
        <begin position="463"/>
        <end position="490"/>
    </location>
</feature>
<feature type="transmembrane region" description="Helical" evidence="13">
    <location>
        <begin position="527"/>
        <end position="552"/>
    </location>
</feature>
<keyword evidence="6" id="KW-0375">Hydrogen ion transport</keyword>
<feature type="transmembrane region" description="Helical" evidence="13">
    <location>
        <begin position="405"/>
        <end position="427"/>
    </location>
</feature>